<dbReference type="RefSeq" id="WP_072580716.1">
    <property type="nucleotide sequence ID" value="NZ_CP016020.1"/>
</dbReference>
<dbReference type="InterPro" id="IPR025966">
    <property type="entry name" value="OppC_N"/>
</dbReference>
<dbReference type="GO" id="GO:0015031">
    <property type="term" value="P:protein transport"/>
    <property type="evidence" value="ECO:0007669"/>
    <property type="project" value="UniProtKB-KW"/>
</dbReference>
<evidence type="ECO:0000256" key="6">
    <source>
        <dbReference type="ARBA" id="ARBA00022927"/>
    </source>
</evidence>
<keyword evidence="5" id="KW-0571">Peptide transport</keyword>
<evidence type="ECO:0000256" key="4">
    <source>
        <dbReference type="ARBA" id="ARBA00022692"/>
    </source>
</evidence>
<reference evidence="12 13" key="1">
    <citation type="journal article" date="2016" name="Sci. Rep.">
        <title>Complete genome sequence and transcriptomic analysis of a novel marine strain Bacillus weihaiensis reveals the mechanism of brown algae degradation.</title>
        <authorList>
            <person name="Zhu Y."/>
            <person name="Chen P."/>
            <person name="Bao Y."/>
            <person name="Men Y."/>
            <person name="Zeng Y."/>
            <person name="Yang J."/>
            <person name="Sun J."/>
            <person name="Sun Y."/>
        </authorList>
    </citation>
    <scope>NUCLEOTIDE SEQUENCE [LARGE SCALE GENOMIC DNA]</scope>
    <source>
        <strain evidence="12 13">Alg07</strain>
    </source>
</reference>
<evidence type="ECO:0000256" key="2">
    <source>
        <dbReference type="ARBA" id="ARBA00022448"/>
    </source>
</evidence>
<keyword evidence="4 10" id="KW-0812">Transmembrane</keyword>
<dbReference type="NCBIfam" id="NF045475">
    <property type="entry name" value="Opp3C"/>
    <property type="match status" value="1"/>
</dbReference>
<dbReference type="SUPFAM" id="SSF161098">
    <property type="entry name" value="MetI-like"/>
    <property type="match status" value="1"/>
</dbReference>
<keyword evidence="13" id="KW-1185">Reference proteome</keyword>
<dbReference type="Proteomes" id="UP000181936">
    <property type="component" value="Chromosome"/>
</dbReference>
<dbReference type="PANTHER" id="PTHR43386">
    <property type="entry name" value="OLIGOPEPTIDE TRANSPORT SYSTEM PERMEASE PROTEIN APPC"/>
    <property type="match status" value="1"/>
</dbReference>
<keyword evidence="6" id="KW-0653">Protein transport</keyword>
<dbReference type="OrthoDB" id="9797472at2"/>
<dbReference type="Gene3D" id="1.10.3720.10">
    <property type="entry name" value="MetI-like"/>
    <property type="match status" value="1"/>
</dbReference>
<proteinExistence type="inferred from homology"/>
<keyword evidence="2 10" id="KW-0813">Transport</keyword>
<protein>
    <submittedName>
        <fullName evidence="12">Peptide ABC transporter permease</fullName>
    </submittedName>
</protein>
<feature type="transmembrane region" description="Helical" evidence="10">
    <location>
        <begin position="307"/>
        <end position="330"/>
    </location>
</feature>
<feature type="transmembrane region" description="Helical" evidence="10">
    <location>
        <begin position="180"/>
        <end position="198"/>
    </location>
</feature>
<accession>A0A1L3MUB5</accession>
<dbReference type="KEGG" id="bwh:A9C19_14895"/>
<evidence type="ECO:0000256" key="3">
    <source>
        <dbReference type="ARBA" id="ARBA00022475"/>
    </source>
</evidence>
<evidence type="ECO:0000256" key="5">
    <source>
        <dbReference type="ARBA" id="ARBA00022856"/>
    </source>
</evidence>
<dbReference type="GO" id="GO:0005886">
    <property type="term" value="C:plasma membrane"/>
    <property type="evidence" value="ECO:0007669"/>
    <property type="project" value="UniProtKB-SubCell"/>
</dbReference>
<dbReference type="STRING" id="1547283.A9C19_14895"/>
<dbReference type="CDD" id="cd06261">
    <property type="entry name" value="TM_PBP2"/>
    <property type="match status" value="1"/>
</dbReference>
<dbReference type="PANTHER" id="PTHR43386:SF24">
    <property type="entry name" value="OLIGOPEPTIDE TRANSPORT SYSTEM PERMEASE PROTEIN AMID"/>
    <property type="match status" value="1"/>
</dbReference>
<dbReference type="PROSITE" id="PS50928">
    <property type="entry name" value="ABC_TM1"/>
    <property type="match status" value="1"/>
</dbReference>
<evidence type="ECO:0000256" key="1">
    <source>
        <dbReference type="ARBA" id="ARBA00004651"/>
    </source>
</evidence>
<dbReference type="InterPro" id="IPR035906">
    <property type="entry name" value="MetI-like_sf"/>
</dbReference>
<gene>
    <name evidence="12" type="ORF">A9C19_14895</name>
</gene>
<dbReference type="InterPro" id="IPR000515">
    <property type="entry name" value="MetI-like"/>
</dbReference>
<sequence length="343" mass="38130">MSQHDEKISKDLFEPASLDSSKSEEINKPSLNYWQDAWLRVRKNKAAIVSIVVLFFLTILSLVGPYLNDYDYSQQNAKHSNLPPKVEAFENISWLPFDGTLTKKNGEVYDAYELKGADDAYYWFGTDSLGRDIFTRVWKGTQVSLYIALLAAVIDMIIGVAYGAISGYFGGRVDTIMQRIIEILVGIPNLVVVILMIIILEPGILSITIALTITGWVGMARVVRGQVLKYKNQEFVLASRTLGAGHAKIITKHLMPNLVGVIIINTMFTIPSAIFFEAFLSFIGLGLKAPLASLGTLIDDGFKSLVLYPYQMIFPAIVISTIMICFNMIADGLRDALDPKMRD</sequence>
<dbReference type="GO" id="GO:0015833">
    <property type="term" value="P:peptide transport"/>
    <property type="evidence" value="ECO:0007669"/>
    <property type="project" value="UniProtKB-KW"/>
</dbReference>
<dbReference type="Pfam" id="PF12911">
    <property type="entry name" value="OppC_N"/>
    <property type="match status" value="1"/>
</dbReference>
<dbReference type="Pfam" id="PF00528">
    <property type="entry name" value="BPD_transp_1"/>
    <property type="match status" value="1"/>
</dbReference>
<evidence type="ECO:0000259" key="11">
    <source>
        <dbReference type="PROSITE" id="PS50928"/>
    </source>
</evidence>
<evidence type="ECO:0000256" key="10">
    <source>
        <dbReference type="RuleBase" id="RU363032"/>
    </source>
</evidence>
<feature type="transmembrane region" description="Helical" evidence="10">
    <location>
        <begin position="258"/>
        <end position="287"/>
    </location>
</feature>
<evidence type="ECO:0000313" key="12">
    <source>
        <dbReference type="EMBL" id="APH05919.1"/>
    </source>
</evidence>
<evidence type="ECO:0000256" key="7">
    <source>
        <dbReference type="ARBA" id="ARBA00022989"/>
    </source>
</evidence>
<feature type="transmembrane region" description="Helical" evidence="10">
    <location>
        <begin position="204"/>
        <end position="223"/>
    </location>
</feature>
<feature type="domain" description="ABC transmembrane type-1" evidence="11">
    <location>
        <begin position="141"/>
        <end position="330"/>
    </location>
</feature>
<evidence type="ECO:0000256" key="8">
    <source>
        <dbReference type="ARBA" id="ARBA00023136"/>
    </source>
</evidence>
<evidence type="ECO:0000313" key="13">
    <source>
        <dbReference type="Proteomes" id="UP000181936"/>
    </source>
</evidence>
<comment type="similarity">
    <text evidence="9">Belongs to the binding-protein-dependent transport system permease family. OppBC subfamily.</text>
</comment>
<keyword evidence="7 10" id="KW-1133">Transmembrane helix</keyword>
<evidence type="ECO:0000256" key="9">
    <source>
        <dbReference type="ARBA" id="ARBA00024202"/>
    </source>
</evidence>
<feature type="transmembrane region" description="Helical" evidence="10">
    <location>
        <begin position="46"/>
        <end position="67"/>
    </location>
</feature>
<name>A0A1L3MUB5_9BACI</name>
<feature type="transmembrane region" description="Helical" evidence="10">
    <location>
        <begin position="145"/>
        <end position="168"/>
    </location>
</feature>
<dbReference type="EMBL" id="CP016020">
    <property type="protein sequence ID" value="APH05919.1"/>
    <property type="molecule type" value="Genomic_DNA"/>
</dbReference>
<organism evidence="12 13">
    <name type="scientific">Bacillus weihaiensis</name>
    <dbReference type="NCBI Taxonomy" id="1547283"/>
    <lineage>
        <taxon>Bacteria</taxon>
        <taxon>Bacillati</taxon>
        <taxon>Bacillota</taxon>
        <taxon>Bacilli</taxon>
        <taxon>Bacillales</taxon>
        <taxon>Bacillaceae</taxon>
        <taxon>Bacillus</taxon>
    </lineage>
</organism>
<keyword evidence="8 10" id="KW-0472">Membrane</keyword>
<dbReference type="InterPro" id="IPR050366">
    <property type="entry name" value="BP-dependent_transpt_permease"/>
</dbReference>
<dbReference type="AlphaFoldDB" id="A0A1L3MUB5"/>
<dbReference type="GO" id="GO:0055085">
    <property type="term" value="P:transmembrane transport"/>
    <property type="evidence" value="ECO:0007669"/>
    <property type="project" value="InterPro"/>
</dbReference>
<keyword evidence="3" id="KW-1003">Cell membrane</keyword>
<comment type="subcellular location">
    <subcellularLocation>
        <location evidence="1 10">Cell membrane</location>
        <topology evidence="1 10">Multi-pass membrane protein</topology>
    </subcellularLocation>
</comment>